<dbReference type="InterPro" id="IPR000551">
    <property type="entry name" value="MerR-type_HTH_dom"/>
</dbReference>
<dbReference type="PANTHER" id="PTHR30204:SF97">
    <property type="entry name" value="MERR FAMILY REGULATORY PROTEIN"/>
    <property type="match status" value="1"/>
</dbReference>
<feature type="coiled-coil region" evidence="2">
    <location>
        <begin position="76"/>
        <end position="103"/>
    </location>
</feature>
<sequence length="136" mass="15329">MFDIDISELSRRSGVKASALRFYEEKGLIASVGRRGLKRLFAPETAERLSLIALGRACGFTLGEIAHLLDGPDIDRSRLRAQAAHLDRRIEQLTRMREGLRHAADCKVPVLADCPHFLRLVKAAGHRRRRYRAEAV</sequence>
<dbReference type="InterPro" id="IPR009061">
    <property type="entry name" value="DNA-bd_dom_put_sf"/>
</dbReference>
<dbReference type="PANTHER" id="PTHR30204">
    <property type="entry name" value="REDOX-CYCLING DRUG-SENSING TRANSCRIPTIONAL ACTIVATOR SOXR"/>
    <property type="match status" value="1"/>
</dbReference>
<dbReference type="Proteomes" id="UP000240527">
    <property type="component" value="Chromosome"/>
</dbReference>
<evidence type="ECO:0000313" key="5">
    <source>
        <dbReference type="Proteomes" id="UP000240527"/>
    </source>
</evidence>
<dbReference type="EMBL" id="CP027850">
    <property type="protein sequence ID" value="AVQ03924.1"/>
    <property type="molecule type" value="Genomic_DNA"/>
</dbReference>
<feature type="domain" description="HTH merR-type" evidence="3">
    <location>
        <begin position="1"/>
        <end position="71"/>
    </location>
</feature>
<keyword evidence="5" id="KW-1185">Reference proteome</keyword>
<name>A0ABN5IYK0_9CAUL</name>
<dbReference type="GO" id="GO:0003677">
    <property type="term" value="F:DNA binding"/>
    <property type="evidence" value="ECO:0007669"/>
    <property type="project" value="UniProtKB-KW"/>
</dbReference>
<dbReference type="PROSITE" id="PS50937">
    <property type="entry name" value="HTH_MERR_2"/>
    <property type="match status" value="1"/>
</dbReference>
<accession>A0ABN5IYK0</accession>
<protein>
    <submittedName>
        <fullName evidence="4">MerR family DNA-binding transcriptional regulator</fullName>
    </submittedName>
</protein>
<keyword evidence="1 4" id="KW-0238">DNA-binding</keyword>
<organism evidence="4 5">
    <name type="scientific">Caulobacter segnis</name>
    <dbReference type="NCBI Taxonomy" id="88688"/>
    <lineage>
        <taxon>Bacteria</taxon>
        <taxon>Pseudomonadati</taxon>
        <taxon>Pseudomonadota</taxon>
        <taxon>Alphaproteobacteria</taxon>
        <taxon>Caulobacterales</taxon>
        <taxon>Caulobacteraceae</taxon>
        <taxon>Caulobacter</taxon>
    </lineage>
</organism>
<keyword evidence="2" id="KW-0175">Coiled coil</keyword>
<dbReference type="InterPro" id="IPR047057">
    <property type="entry name" value="MerR_fam"/>
</dbReference>
<proteinExistence type="predicted"/>
<gene>
    <name evidence="4" type="ORF">B7G68_19990</name>
</gene>
<evidence type="ECO:0000313" key="4">
    <source>
        <dbReference type="EMBL" id="AVQ03924.1"/>
    </source>
</evidence>
<evidence type="ECO:0000256" key="1">
    <source>
        <dbReference type="ARBA" id="ARBA00023125"/>
    </source>
</evidence>
<dbReference type="SMART" id="SM00422">
    <property type="entry name" value="HTH_MERR"/>
    <property type="match status" value="1"/>
</dbReference>
<dbReference type="PROSITE" id="PS00552">
    <property type="entry name" value="HTH_MERR_1"/>
    <property type="match status" value="1"/>
</dbReference>
<dbReference type="PRINTS" id="PR00040">
    <property type="entry name" value="HTHMERR"/>
</dbReference>
<evidence type="ECO:0000259" key="3">
    <source>
        <dbReference type="PROSITE" id="PS50937"/>
    </source>
</evidence>
<dbReference type="Pfam" id="PF13411">
    <property type="entry name" value="MerR_1"/>
    <property type="match status" value="1"/>
</dbReference>
<reference evidence="4 5" key="1">
    <citation type="journal article" date="2015" name="Biotechnol. Bioeng.">
        <title>Genome sequence and phenotypic characterization of Caulobacter segnis.</title>
        <authorList>
            <person name="Patel S."/>
            <person name="Fletcher B."/>
            <person name="Scott D.C."/>
            <person name="Ely B."/>
        </authorList>
    </citation>
    <scope>NUCLEOTIDE SEQUENCE [LARGE SCALE GENOMIC DNA]</scope>
    <source>
        <strain evidence="4 5">TK0059</strain>
    </source>
</reference>
<dbReference type="SUPFAM" id="SSF46955">
    <property type="entry name" value="Putative DNA-binding domain"/>
    <property type="match status" value="1"/>
</dbReference>
<dbReference type="RefSeq" id="WP_013080974.1">
    <property type="nucleotide sequence ID" value="NZ_CP027850.1"/>
</dbReference>
<dbReference type="Gene3D" id="1.10.1660.10">
    <property type="match status" value="1"/>
</dbReference>
<evidence type="ECO:0000256" key="2">
    <source>
        <dbReference type="SAM" id="Coils"/>
    </source>
</evidence>